<dbReference type="EMBL" id="MUJZ01054242">
    <property type="protein sequence ID" value="OTF72864.1"/>
    <property type="molecule type" value="Genomic_DNA"/>
</dbReference>
<reference evidence="2 3" key="1">
    <citation type="submission" date="2017-03" db="EMBL/GenBank/DDBJ databases">
        <title>Genome Survey of Euroglyphus maynei.</title>
        <authorList>
            <person name="Arlian L.G."/>
            <person name="Morgan M.S."/>
            <person name="Rider S.D."/>
        </authorList>
    </citation>
    <scope>NUCLEOTIDE SEQUENCE [LARGE SCALE GENOMIC DNA]</scope>
    <source>
        <strain evidence="2">Arlian Lab</strain>
        <tissue evidence="2">Whole body</tissue>
    </source>
</reference>
<keyword evidence="3" id="KW-1185">Reference proteome</keyword>
<feature type="compositionally biased region" description="Low complexity" evidence="1">
    <location>
        <begin position="31"/>
        <end position="40"/>
    </location>
</feature>
<evidence type="ECO:0000313" key="3">
    <source>
        <dbReference type="Proteomes" id="UP000194236"/>
    </source>
</evidence>
<gene>
    <name evidence="2" type="ORF">BLA29_001001</name>
</gene>
<dbReference type="AlphaFoldDB" id="A0A1Y3AYI6"/>
<sequence length="328" mass="38540">MPVAVQSIAKDDKKNEPIEQEMMMVQDKTETTTTTIVTSESENDDEQTSSGFNHYHYQSRYHHSERTEFDDLEIPFSNVFRGQKEGKFTFITTCEQQMNDLDLPSEDDDEDTPRIQMLYRPQALAEELGFDGLDGNNSFLYRYIGFVNQNHDHIVRPSRELLSFLLGHQDHPESNDLSSYYRNPEDDDEKTGNKSRCYTKEMFYQTLEKLCANDQTIIHELYKSCRIPKSFDDDHDYYSGQHQKHLPFYGNPIIRIIMNTNEQQQQHEDKVNDGRTKKKEEQVIQKNLRQILGSDFQNFQPYYLTDVNFENTVSSTTEQVVNNDNDDE</sequence>
<organism evidence="2 3">
    <name type="scientific">Euroglyphus maynei</name>
    <name type="common">Mayne's house dust mite</name>
    <dbReference type="NCBI Taxonomy" id="6958"/>
    <lineage>
        <taxon>Eukaryota</taxon>
        <taxon>Metazoa</taxon>
        <taxon>Ecdysozoa</taxon>
        <taxon>Arthropoda</taxon>
        <taxon>Chelicerata</taxon>
        <taxon>Arachnida</taxon>
        <taxon>Acari</taxon>
        <taxon>Acariformes</taxon>
        <taxon>Sarcoptiformes</taxon>
        <taxon>Astigmata</taxon>
        <taxon>Psoroptidia</taxon>
        <taxon>Analgoidea</taxon>
        <taxon>Pyroglyphidae</taxon>
        <taxon>Pyroglyphinae</taxon>
        <taxon>Euroglyphus</taxon>
    </lineage>
</organism>
<name>A0A1Y3AYI6_EURMA</name>
<accession>A0A1Y3AYI6</accession>
<feature type="region of interest" description="Disordered" evidence="1">
    <location>
        <begin position="174"/>
        <end position="193"/>
    </location>
</feature>
<protein>
    <submittedName>
        <fullName evidence="2">Uncharacterized protein</fullName>
    </submittedName>
</protein>
<dbReference type="OrthoDB" id="10550679at2759"/>
<feature type="region of interest" description="Disordered" evidence="1">
    <location>
        <begin position="1"/>
        <end position="52"/>
    </location>
</feature>
<evidence type="ECO:0000256" key="1">
    <source>
        <dbReference type="SAM" id="MobiDB-lite"/>
    </source>
</evidence>
<comment type="caution">
    <text evidence="2">The sequence shown here is derived from an EMBL/GenBank/DDBJ whole genome shotgun (WGS) entry which is preliminary data.</text>
</comment>
<dbReference type="Proteomes" id="UP000194236">
    <property type="component" value="Unassembled WGS sequence"/>
</dbReference>
<evidence type="ECO:0000313" key="2">
    <source>
        <dbReference type="EMBL" id="OTF72864.1"/>
    </source>
</evidence>
<proteinExistence type="predicted"/>